<proteinExistence type="predicted"/>
<dbReference type="AlphaFoldDB" id="A0A915DF93"/>
<evidence type="ECO:0000313" key="2">
    <source>
        <dbReference type="Proteomes" id="UP000887574"/>
    </source>
</evidence>
<name>A0A915DF93_9BILA</name>
<keyword evidence="2" id="KW-1185">Reference proteome</keyword>
<reference evidence="3" key="1">
    <citation type="submission" date="2022-11" db="UniProtKB">
        <authorList>
            <consortium name="WormBaseParasite"/>
        </authorList>
    </citation>
    <scope>IDENTIFICATION</scope>
</reference>
<evidence type="ECO:0000256" key="1">
    <source>
        <dbReference type="SAM" id="Coils"/>
    </source>
</evidence>
<sequence>MFLSCDILFEVLCFDSYESCSRHLLTSKLFSVAVFERVELQRNRLKETVKDVTQKMNEMEVEAEARLIELNETKKKNAELLRIVTEIDEKDLPAALRKFRN</sequence>
<protein>
    <submittedName>
        <fullName evidence="3">Uncharacterized protein</fullName>
    </submittedName>
</protein>
<feature type="coiled-coil region" evidence="1">
    <location>
        <begin position="35"/>
        <end position="90"/>
    </location>
</feature>
<dbReference type="WBParaSite" id="jg19256">
    <property type="protein sequence ID" value="jg19256"/>
    <property type="gene ID" value="jg19256"/>
</dbReference>
<accession>A0A915DF93</accession>
<keyword evidence="1" id="KW-0175">Coiled coil</keyword>
<organism evidence="2 3">
    <name type="scientific">Ditylenchus dipsaci</name>
    <dbReference type="NCBI Taxonomy" id="166011"/>
    <lineage>
        <taxon>Eukaryota</taxon>
        <taxon>Metazoa</taxon>
        <taxon>Ecdysozoa</taxon>
        <taxon>Nematoda</taxon>
        <taxon>Chromadorea</taxon>
        <taxon>Rhabditida</taxon>
        <taxon>Tylenchina</taxon>
        <taxon>Tylenchomorpha</taxon>
        <taxon>Sphaerularioidea</taxon>
        <taxon>Anguinidae</taxon>
        <taxon>Anguininae</taxon>
        <taxon>Ditylenchus</taxon>
    </lineage>
</organism>
<dbReference type="Proteomes" id="UP000887574">
    <property type="component" value="Unplaced"/>
</dbReference>
<evidence type="ECO:0000313" key="3">
    <source>
        <dbReference type="WBParaSite" id="jg19256"/>
    </source>
</evidence>